<dbReference type="AlphaFoldDB" id="A0A1U8KN23"/>
<evidence type="ECO:0000313" key="3">
    <source>
        <dbReference type="RefSeq" id="XP_016702403.1"/>
    </source>
</evidence>
<sequence>MSRRIIVRTPTTGSRRQPLLQSRSTSSSLSMVDDGSRYSRNSSSTKSAKFGELCGGTAAECAAVCCCCPCGIANLLVLVVYQVPAGLCRRALRQKRRKKLQKKGLFQPRNYGSRYGCEERELRNHPMVCAKELMVEMEVSEEADKALFQLEEEMWERFHGTGFWRSPSQRERDSSTIN</sequence>
<evidence type="ECO:0000313" key="2">
    <source>
        <dbReference type="Proteomes" id="UP000818029"/>
    </source>
</evidence>
<accession>A0A1U8KN23</accession>
<dbReference type="GeneID" id="107917591"/>
<dbReference type="OrthoDB" id="695262at2759"/>
<organism evidence="2 3">
    <name type="scientific">Gossypium hirsutum</name>
    <name type="common">Upland cotton</name>
    <name type="synonym">Gossypium mexicanum</name>
    <dbReference type="NCBI Taxonomy" id="3635"/>
    <lineage>
        <taxon>Eukaryota</taxon>
        <taxon>Viridiplantae</taxon>
        <taxon>Streptophyta</taxon>
        <taxon>Embryophyta</taxon>
        <taxon>Tracheophyta</taxon>
        <taxon>Spermatophyta</taxon>
        <taxon>Magnoliopsida</taxon>
        <taxon>eudicotyledons</taxon>
        <taxon>Gunneridae</taxon>
        <taxon>Pentapetalae</taxon>
        <taxon>rosids</taxon>
        <taxon>malvids</taxon>
        <taxon>Malvales</taxon>
        <taxon>Malvaceae</taxon>
        <taxon>Malvoideae</taxon>
        <taxon>Gossypium</taxon>
    </lineage>
</organism>
<dbReference type="PANTHER" id="PTHR33264:SF8">
    <property type="entry name" value="EXPRESSED PROTEIN"/>
    <property type="match status" value="1"/>
</dbReference>
<dbReference type="PANTHER" id="PTHR33264">
    <property type="entry name" value="EXPRESSED PROTEIN"/>
    <property type="match status" value="1"/>
</dbReference>
<dbReference type="RefSeq" id="XP_016702403.1">
    <property type="nucleotide sequence ID" value="XM_016846914.2"/>
</dbReference>
<reference evidence="2" key="1">
    <citation type="journal article" date="2020" name="Nat. Genet.">
        <title>Genomic diversifications of five Gossypium allopolyploid species and their impact on cotton improvement.</title>
        <authorList>
            <person name="Chen Z.J."/>
            <person name="Sreedasyam A."/>
            <person name="Ando A."/>
            <person name="Song Q."/>
            <person name="De Santiago L.M."/>
            <person name="Hulse-Kemp A.M."/>
            <person name="Ding M."/>
            <person name="Ye W."/>
            <person name="Kirkbride R.C."/>
            <person name="Jenkins J."/>
            <person name="Plott C."/>
            <person name="Lovell J."/>
            <person name="Lin Y.M."/>
            <person name="Vaughn R."/>
            <person name="Liu B."/>
            <person name="Simpson S."/>
            <person name="Scheffler B.E."/>
            <person name="Wen L."/>
            <person name="Saski C.A."/>
            <person name="Grover C.E."/>
            <person name="Hu G."/>
            <person name="Conover J.L."/>
            <person name="Carlson J.W."/>
            <person name="Shu S."/>
            <person name="Boston L.B."/>
            <person name="Williams M."/>
            <person name="Peterson D.G."/>
            <person name="McGee K."/>
            <person name="Jones D.C."/>
            <person name="Wendel J.F."/>
            <person name="Stelly D.M."/>
            <person name="Grimwood J."/>
            <person name="Schmutz J."/>
        </authorList>
    </citation>
    <scope>NUCLEOTIDE SEQUENCE [LARGE SCALE GENOMIC DNA]</scope>
    <source>
        <strain evidence="2">cv. TM-1</strain>
    </source>
</reference>
<evidence type="ECO:0000256" key="1">
    <source>
        <dbReference type="SAM" id="MobiDB-lite"/>
    </source>
</evidence>
<feature type="compositionally biased region" description="Low complexity" evidence="1">
    <location>
        <begin position="38"/>
        <end position="47"/>
    </location>
</feature>
<reference evidence="3" key="2">
    <citation type="submission" date="2025-08" db="UniProtKB">
        <authorList>
            <consortium name="RefSeq"/>
        </authorList>
    </citation>
    <scope>IDENTIFICATION</scope>
</reference>
<proteinExistence type="predicted"/>
<dbReference type="OMA" id="GSRYGCE"/>
<feature type="region of interest" description="Disordered" evidence="1">
    <location>
        <begin position="1"/>
        <end position="47"/>
    </location>
</feature>
<dbReference type="SMR" id="A0A1U8KN23"/>
<dbReference type="PaxDb" id="3635-A0A1U8KN23"/>
<dbReference type="STRING" id="3635.A0A1U8KN23"/>
<feature type="compositionally biased region" description="Low complexity" evidence="1">
    <location>
        <begin position="14"/>
        <end position="30"/>
    </location>
</feature>
<gene>
    <name evidence="3" type="primary">LOC107917591</name>
</gene>
<keyword evidence="2" id="KW-1185">Reference proteome</keyword>
<name>A0A1U8KN23_GOSHI</name>
<dbReference type="KEGG" id="ghi:107917591"/>
<dbReference type="Proteomes" id="UP000818029">
    <property type="component" value="Chromosome A01"/>
</dbReference>
<protein>
    <submittedName>
        <fullName evidence="3">Uncharacterized protein</fullName>
    </submittedName>
</protein>